<keyword evidence="2" id="KW-0175">Coiled coil</keyword>
<dbReference type="Pfam" id="PF13181">
    <property type="entry name" value="TPR_8"/>
    <property type="match status" value="1"/>
</dbReference>
<dbReference type="SUPFAM" id="SSF46894">
    <property type="entry name" value="C-terminal effector domain of the bipartite response regulators"/>
    <property type="match status" value="1"/>
</dbReference>
<dbReference type="EMBL" id="LVXG01000009">
    <property type="protein sequence ID" value="OQP52119.1"/>
    <property type="molecule type" value="Genomic_DNA"/>
</dbReference>
<comment type="caution">
    <text evidence="5">The sequence shown here is derived from an EMBL/GenBank/DDBJ whole genome shotgun (WGS) entry which is preliminary data.</text>
</comment>
<evidence type="ECO:0000256" key="4">
    <source>
        <dbReference type="SAM" id="SignalP"/>
    </source>
</evidence>
<evidence type="ECO:0000256" key="3">
    <source>
        <dbReference type="SAM" id="Phobius"/>
    </source>
</evidence>
<feature type="repeat" description="TPR" evidence="1">
    <location>
        <begin position="227"/>
        <end position="260"/>
    </location>
</feature>
<dbReference type="SMART" id="SM00028">
    <property type="entry name" value="TPR"/>
    <property type="match status" value="5"/>
</dbReference>
<keyword evidence="3" id="KW-0472">Membrane</keyword>
<dbReference type="Proteomes" id="UP000192610">
    <property type="component" value="Unassembled WGS sequence"/>
</dbReference>
<evidence type="ECO:0000313" key="6">
    <source>
        <dbReference type="Proteomes" id="UP000192610"/>
    </source>
</evidence>
<sequence length="535" mass="61942">MLAFRLLLCVYAGLLSTAIYAQQGNTDMPGTTKRTAAFQRLYSDTAFLMLKKTFTQALADRDKVKAASCLRQMGRICFHLTNFPQSLEYYLQADKLLRQQKQDLMRAENLNDIGMVFQAYKQTELAKQQYDEAFAIYAISHNEPGIAFTHGKIGQWHMSLHHYDSGFFYQRIALHEFLRLEDKQGIARVSGQIGNIYEDLKNYDSARFYFSRSLELSRETKDTTAFIEALNNMGDVFRKTGNYKEALPLTRQALVLALRTNELFHLGSAYRDLAKTFHLMGDNDSAYFYQRTGQAYAQDLYWRENGTQLAVLKTMYDVEKKNAEIEKLQAARKTVAAFVVIGILLLLLGALVISRQRLRIRNAGLLVEQEKQTAGAQKALMELQEENLKQELESKSRELSAHMLHIMQKNQFLEKLHNQLDEMLKDDRRDQRKQLKQLQLQINQNFNHDQHWEKFNGIFDQVHETFVQKLKELCGDALTRSDLRLVALLKMNRGSEEIAAILGISQDSVRVMRYRLRKKLNLQQGENLSMFIQSL</sequence>
<keyword evidence="3" id="KW-0812">Transmembrane</keyword>
<reference evidence="6" key="1">
    <citation type="submission" date="2016-04" db="EMBL/GenBank/DDBJ databases">
        <authorList>
            <person name="Chen L."/>
            <person name="Zhuang W."/>
            <person name="Wang G."/>
        </authorList>
    </citation>
    <scope>NUCLEOTIDE SEQUENCE [LARGE SCALE GENOMIC DNA]</scope>
    <source>
        <strain evidence="6">17621</strain>
    </source>
</reference>
<dbReference type="RefSeq" id="WP_081198302.1">
    <property type="nucleotide sequence ID" value="NZ_FOCZ01000013.1"/>
</dbReference>
<evidence type="ECO:0000256" key="1">
    <source>
        <dbReference type="PROSITE-ProRule" id="PRU00339"/>
    </source>
</evidence>
<dbReference type="STRING" id="354355.SAMN05660816_05452"/>
<dbReference type="AlphaFoldDB" id="A0A1V9F165"/>
<dbReference type="OrthoDB" id="1523128at2"/>
<evidence type="ECO:0000313" key="5">
    <source>
        <dbReference type="EMBL" id="OQP52119.1"/>
    </source>
</evidence>
<feature type="chain" id="PRO_5012438560" evidence="4">
    <location>
        <begin position="22"/>
        <end position="535"/>
    </location>
</feature>
<dbReference type="InterPro" id="IPR019734">
    <property type="entry name" value="TPR_rpt"/>
</dbReference>
<evidence type="ECO:0000256" key="2">
    <source>
        <dbReference type="SAM" id="Coils"/>
    </source>
</evidence>
<feature type="repeat" description="TPR" evidence="1">
    <location>
        <begin position="187"/>
        <end position="220"/>
    </location>
</feature>
<gene>
    <name evidence="5" type="ORF">A4H97_25545</name>
</gene>
<dbReference type="InterPro" id="IPR016032">
    <property type="entry name" value="Sig_transdc_resp-reg_C-effctor"/>
</dbReference>
<dbReference type="PROSITE" id="PS50005">
    <property type="entry name" value="TPR"/>
    <property type="match status" value="2"/>
</dbReference>
<accession>A0A1V9F165</accession>
<dbReference type="PANTHER" id="PTHR10098">
    <property type="entry name" value="RAPSYN-RELATED"/>
    <property type="match status" value="1"/>
</dbReference>
<proteinExistence type="predicted"/>
<dbReference type="SUPFAM" id="SSF48452">
    <property type="entry name" value="TPR-like"/>
    <property type="match status" value="1"/>
</dbReference>
<dbReference type="InterPro" id="IPR011990">
    <property type="entry name" value="TPR-like_helical_dom_sf"/>
</dbReference>
<dbReference type="GO" id="GO:0003677">
    <property type="term" value="F:DNA binding"/>
    <property type="evidence" value="ECO:0007669"/>
    <property type="project" value="InterPro"/>
</dbReference>
<feature type="signal peptide" evidence="4">
    <location>
        <begin position="1"/>
        <end position="21"/>
    </location>
</feature>
<keyword evidence="1" id="KW-0802">TPR repeat</keyword>
<keyword evidence="4" id="KW-0732">Signal</keyword>
<protein>
    <submittedName>
        <fullName evidence="5">Uncharacterized protein</fullName>
    </submittedName>
</protein>
<name>A0A1V9F165_9BACT</name>
<dbReference type="Gene3D" id="1.10.10.10">
    <property type="entry name" value="Winged helix-like DNA-binding domain superfamily/Winged helix DNA-binding domain"/>
    <property type="match status" value="1"/>
</dbReference>
<feature type="transmembrane region" description="Helical" evidence="3">
    <location>
        <begin position="335"/>
        <end position="353"/>
    </location>
</feature>
<keyword evidence="3" id="KW-1133">Transmembrane helix</keyword>
<dbReference type="InterPro" id="IPR036388">
    <property type="entry name" value="WH-like_DNA-bd_sf"/>
</dbReference>
<feature type="coiled-coil region" evidence="2">
    <location>
        <begin position="366"/>
        <end position="441"/>
    </location>
</feature>
<keyword evidence="6" id="KW-1185">Reference proteome</keyword>
<dbReference type="Gene3D" id="1.25.40.10">
    <property type="entry name" value="Tetratricopeptide repeat domain"/>
    <property type="match status" value="2"/>
</dbReference>
<dbReference type="GO" id="GO:0006355">
    <property type="term" value="P:regulation of DNA-templated transcription"/>
    <property type="evidence" value="ECO:0007669"/>
    <property type="project" value="InterPro"/>
</dbReference>
<organism evidence="5 6">
    <name type="scientific">Niastella yeongjuensis</name>
    <dbReference type="NCBI Taxonomy" id="354355"/>
    <lineage>
        <taxon>Bacteria</taxon>
        <taxon>Pseudomonadati</taxon>
        <taxon>Bacteroidota</taxon>
        <taxon>Chitinophagia</taxon>
        <taxon>Chitinophagales</taxon>
        <taxon>Chitinophagaceae</taxon>
        <taxon>Niastella</taxon>
    </lineage>
</organism>
<dbReference type="Pfam" id="PF13424">
    <property type="entry name" value="TPR_12"/>
    <property type="match status" value="1"/>
</dbReference>